<evidence type="ECO:0000256" key="1">
    <source>
        <dbReference type="SAM" id="MobiDB-lite"/>
    </source>
</evidence>
<organism evidence="2 3">
    <name type="scientific">Micromonospora inositola</name>
    <dbReference type="NCBI Taxonomy" id="47865"/>
    <lineage>
        <taxon>Bacteria</taxon>
        <taxon>Bacillati</taxon>
        <taxon>Actinomycetota</taxon>
        <taxon>Actinomycetes</taxon>
        <taxon>Micromonosporales</taxon>
        <taxon>Micromonosporaceae</taxon>
        <taxon>Micromonospora</taxon>
    </lineage>
</organism>
<evidence type="ECO:0000313" key="2">
    <source>
        <dbReference type="EMBL" id="SCG38402.1"/>
    </source>
</evidence>
<accession>A0A1C5GX83</accession>
<name>A0A1C5GX83_9ACTN</name>
<protein>
    <submittedName>
        <fullName evidence="2">Uncharacterized protein</fullName>
    </submittedName>
</protein>
<gene>
    <name evidence="2" type="ORF">GA0070613_0521</name>
</gene>
<feature type="compositionally biased region" description="Basic and acidic residues" evidence="1">
    <location>
        <begin position="64"/>
        <end position="81"/>
    </location>
</feature>
<reference evidence="3" key="1">
    <citation type="submission" date="2016-06" db="EMBL/GenBank/DDBJ databases">
        <authorList>
            <person name="Varghese N."/>
            <person name="Submissions Spin"/>
        </authorList>
    </citation>
    <scope>NUCLEOTIDE SEQUENCE [LARGE SCALE GENOMIC DNA]</scope>
    <source>
        <strain evidence="3">DSM 43819</strain>
    </source>
</reference>
<evidence type="ECO:0000313" key="3">
    <source>
        <dbReference type="Proteomes" id="UP000198221"/>
    </source>
</evidence>
<dbReference type="EMBL" id="LT607754">
    <property type="protein sequence ID" value="SCG38402.1"/>
    <property type="molecule type" value="Genomic_DNA"/>
</dbReference>
<proteinExistence type="predicted"/>
<sequence length="81" mass="8572">MTSISLSRDCDPLVMAPTSGLVGPSALTPFMHPTYVGQPERVGPKQPTEQPSLQVVADTGGRQKKLDKDRGHADKQAAADS</sequence>
<dbReference type="AlphaFoldDB" id="A0A1C5GX83"/>
<keyword evidence="3" id="KW-1185">Reference proteome</keyword>
<feature type="region of interest" description="Disordered" evidence="1">
    <location>
        <begin position="1"/>
        <end position="81"/>
    </location>
</feature>
<dbReference type="Proteomes" id="UP000198221">
    <property type="component" value="Chromosome I"/>
</dbReference>